<proteinExistence type="inferred from homology"/>
<dbReference type="EMBL" id="JBBNAG010000010">
    <property type="protein sequence ID" value="KAK9101352.1"/>
    <property type="molecule type" value="Genomic_DNA"/>
</dbReference>
<sequence length="190" mass="21700">MAHSENASFGYRTLHQETKPNPKELNPYFKDNGNGYPKREGRSRLVTTNFFLLQLSGDGGASWRLKALKRAQNKRLEKAENLRRSLKIGWGSRLVTWSVSRSLSLHRLHVRAHLHAIKDRKRGLKESSEATWSDVEHESATRNVDDNVWVEITEISRNASLAMFGKAREARSVFLETVIGLAKQRRSSFG</sequence>
<organism evidence="3 4">
    <name type="scientific">Stephania cephalantha</name>
    <dbReference type="NCBI Taxonomy" id="152367"/>
    <lineage>
        <taxon>Eukaryota</taxon>
        <taxon>Viridiplantae</taxon>
        <taxon>Streptophyta</taxon>
        <taxon>Embryophyta</taxon>
        <taxon>Tracheophyta</taxon>
        <taxon>Spermatophyta</taxon>
        <taxon>Magnoliopsida</taxon>
        <taxon>Ranunculales</taxon>
        <taxon>Menispermaceae</taxon>
        <taxon>Menispermoideae</taxon>
        <taxon>Cissampelideae</taxon>
        <taxon>Stephania</taxon>
    </lineage>
</organism>
<dbReference type="GO" id="GO:0071014">
    <property type="term" value="C:post-mRNA release spliceosomal complex"/>
    <property type="evidence" value="ECO:0007669"/>
    <property type="project" value="TreeGrafter"/>
</dbReference>
<reference evidence="3 4" key="1">
    <citation type="submission" date="2024-01" db="EMBL/GenBank/DDBJ databases">
        <title>Genome assemblies of Stephania.</title>
        <authorList>
            <person name="Yang L."/>
        </authorList>
    </citation>
    <scope>NUCLEOTIDE SEQUENCE [LARGE SCALE GENOMIC DNA]</scope>
    <source>
        <strain evidence="3">JXDWG</strain>
        <tissue evidence="3">Leaf</tissue>
    </source>
</reference>
<gene>
    <name evidence="3" type="ORF">Scep_024782</name>
</gene>
<dbReference type="InterPro" id="IPR040194">
    <property type="entry name" value="Cwf19-like"/>
</dbReference>
<evidence type="ECO:0000313" key="4">
    <source>
        <dbReference type="Proteomes" id="UP001419268"/>
    </source>
</evidence>
<evidence type="ECO:0000313" key="3">
    <source>
        <dbReference type="EMBL" id="KAK9101352.1"/>
    </source>
</evidence>
<evidence type="ECO:0000256" key="2">
    <source>
        <dbReference type="SAM" id="MobiDB-lite"/>
    </source>
</evidence>
<protein>
    <submittedName>
        <fullName evidence="3">Uncharacterized protein</fullName>
    </submittedName>
</protein>
<dbReference type="AlphaFoldDB" id="A0AAP0HXF2"/>
<dbReference type="Proteomes" id="UP001419268">
    <property type="component" value="Unassembled WGS sequence"/>
</dbReference>
<dbReference type="PANTHER" id="PTHR12072:SF5">
    <property type="entry name" value="CWF19-LIKE PROTEIN 2"/>
    <property type="match status" value="1"/>
</dbReference>
<keyword evidence="4" id="KW-1185">Reference proteome</keyword>
<feature type="region of interest" description="Disordered" evidence="2">
    <location>
        <begin position="1"/>
        <end position="40"/>
    </location>
</feature>
<dbReference type="PANTHER" id="PTHR12072">
    <property type="entry name" value="CWF19, CELL CYCLE CONTROL PROTEIN"/>
    <property type="match status" value="1"/>
</dbReference>
<name>A0AAP0HXF2_9MAGN</name>
<comment type="caution">
    <text evidence="3">The sequence shown here is derived from an EMBL/GenBank/DDBJ whole genome shotgun (WGS) entry which is preliminary data.</text>
</comment>
<dbReference type="GO" id="GO:0000398">
    <property type="term" value="P:mRNA splicing, via spliceosome"/>
    <property type="evidence" value="ECO:0007669"/>
    <property type="project" value="TreeGrafter"/>
</dbReference>
<accession>A0AAP0HXF2</accession>
<comment type="similarity">
    <text evidence="1">Belongs to the CWF19 family.</text>
</comment>
<evidence type="ECO:0000256" key="1">
    <source>
        <dbReference type="ARBA" id="ARBA00006795"/>
    </source>
</evidence>